<feature type="region of interest" description="Disordered" evidence="1">
    <location>
        <begin position="1"/>
        <end position="25"/>
    </location>
</feature>
<dbReference type="AlphaFoldDB" id="A0ABD0L0Y7"/>
<keyword evidence="3" id="KW-1185">Reference proteome</keyword>
<dbReference type="Proteomes" id="UP001519460">
    <property type="component" value="Unassembled WGS sequence"/>
</dbReference>
<proteinExistence type="predicted"/>
<gene>
    <name evidence="2" type="ORF">BaRGS_00015751</name>
</gene>
<evidence type="ECO:0000256" key="1">
    <source>
        <dbReference type="SAM" id="MobiDB-lite"/>
    </source>
</evidence>
<sequence>MIITSYEPVRGNTKGESSRIPSGSVADVCDGTSRMSEDGLSQSLFTCRALNLSSKRNYPHKPAQTQHE</sequence>
<accession>A0ABD0L0Y7</accession>
<dbReference type="EMBL" id="JACVVK020000097">
    <property type="protein sequence ID" value="KAK7493021.1"/>
    <property type="molecule type" value="Genomic_DNA"/>
</dbReference>
<feature type="non-terminal residue" evidence="2">
    <location>
        <position position="68"/>
    </location>
</feature>
<evidence type="ECO:0000313" key="2">
    <source>
        <dbReference type="EMBL" id="KAK7493021.1"/>
    </source>
</evidence>
<evidence type="ECO:0000313" key="3">
    <source>
        <dbReference type="Proteomes" id="UP001519460"/>
    </source>
</evidence>
<name>A0ABD0L0Y7_9CAEN</name>
<comment type="caution">
    <text evidence="2">The sequence shown here is derived from an EMBL/GenBank/DDBJ whole genome shotgun (WGS) entry which is preliminary data.</text>
</comment>
<reference evidence="2 3" key="1">
    <citation type="journal article" date="2023" name="Sci. Data">
        <title>Genome assembly of the Korean intertidal mud-creeper Batillaria attramentaria.</title>
        <authorList>
            <person name="Patra A.K."/>
            <person name="Ho P.T."/>
            <person name="Jun S."/>
            <person name="Lee S.J."/>
            <person name="Kim Y."/>
            <person name="Won Y.J."/>
        </authorList>
    </citation>
    <scope>NUCLEOTIDE SEQUENCE [LARGE SCALE GENOMIC DNA]</scope>
    <source>
        <strain evidence="2">Wonlab-2016</strain>
    </source>
</reference>
<organism evidence="2 3">
    <name type="scientific">Batillaria attramentaria</name>
    <dbReference type="NCBI Taxonomy" id="370345"/>
    <lineage>
        <taxon>Eukaryota</taxon>
        <taxon>Metazoa</taxon>
        <taxon>Spiralia</taxon>
        <taxon>Lophotrochozoa</taxon>
        <taxon>Mollusca</taxon>
        <taxon>Gastropoda</taxon>
        <taxon>Caenogastropoda</taxon>
        <taxon>Sorbeoconcha</taxon>
        <taxon>Cerithioidea</taxon>
        <taxon>Batillariidae</taxon>
        <taxon>Batillaria</taxon>
    </lineage>
</organism>
<protein>
    <submittedName>
        <fullName evidence="2">Uncharacterized protein</fullName>
    </submittedName>
</protein>